<keyword evidence="3 7" id="KW-0812">Transmembrane</keyword>
<dbReference type="AlphaFoldDB" id="A0A7M5V5D0"/>
<keyword evidence="10" id="KW-1185">Reference proteome</keyword>
<evidence type="ECO:0000256" key="4">
    <source>
        <dbReference type="ARBA" id="ARBA00022989"/>
    </source>
</evidence>
<feature type="region of interest" description="Disordered" evidence="6">
    <location>
        <begin position="291"/>
        <end position="310"/>
    </location>
</feature>
<evidence type="ECO:0000256" key="3">
    <source>
        <dbReference type="ARBA" id="ARBA00022692"/>
    </source>
</evidence>
<dbReference type="PANTHER" id="PTHR21324">
    <property type="entry name" value="FASTING-INDUCIBLE INTEGRAL MEMBRANE PROTEIN TM6P1-RELATED"/>
    <property type="match status" value="1"/>
</dbReference>
<feature type="transmembrane region" description="Helical" evidence="7">
    <location>
        <begin position="153"/>
        <end position="173"/>
    </location>
</feature>
<dbReference type="GO" id="GO:0012505">
    <property type="term" value="C:endomembrane system"/>
    <property type="evidence" value="ECO:0007669"/>
    <property type="project" value="UniProtKB-SubCell"/>
</dbReference>
<protein>
    <recommendedName>
        <fullName evidence="8">CWH43-like N-terminal domain-containing protein</fullName>
    </recommendedName>
</protein>
<feature type="transmembrane region" description="Helical" evidence="7">
    <location>
        <begin position="193"/>
        <end position="212"/>
    </location>
</feature>
<dbReference type="Proteomes" id="UP000594262">
    <property type="component" value="Unplaced"/>
</dbReference>
<dbReference type="Pfam" id="PF10277">
    <property type="entry name" value="Frag1"/>
    <property type="match status" value="1"/>
</dbReference>
<keyword evidence="5 7" id="KW-0472">Membrane</keyword>
<evidence type="ECO:0000256" key="2">
    <source>
        <dbReference type="ARBA" id="ARBA00006565"/>
    </source>
</evidence>
<comment type="similarity">
    <text evidence="2">Belongs to the DRAM/TMEM150 family.</text>
</comment>
<keyword evidence="4 7" id="KW-1133">Transmembrane helix</keyword>
<dbReference type="OrthoDB" id="191706at2759"/>
<feature type="transmembrane region" description="Helical" evidence="7">
    <location>
        <begin position="85"/>
        <end position="107"/>
    </location>
</feature>
<evidence type="ECO:0000259" key="8">
    <source>
        <dbReference type="Pfam" id="PF10277"/>
    </source>
</evidence>
<dbReference type="InterPro" id="IPR050911">
    <property type="entry name" value="DRAM/TMEM150_Autophagy_Mod"/>
</dbReference>
<feature type="transmembrane region" description="Helical" evidence="7">
    <location>
        <begin position="128"/>
        <end position="147"/>
    </location>
</feature>
<dbReference type="GeneID" id="136822785"/>
<feature type="compositionally biased region" description="Acidic residues" evidence="6">
    <location>
        <begin position="301"/>
        <end position="310"/>
    </location>
</feature>
<evidence type="ECO:0000313" key="10">
    <source>
        <dbReference type="Proteomes" id="UP000594262"/>
    </source>
</evidence>
<reference evidence="9" key="1">
    <citation type="submission" date="2021-01" db="UniProtKB">
        <authorList>
            <consortium name="EnsemblMetazoa"/>
        </authorList>
    </citation>
    <scope>IDENTIFICATION</scope>
</reference>
<organism evidence="9 10">
    <name type="scientific">Clytia hemisphaerica</name>
    <dbReference type="NCBI Taxonomy" id="252671"/>
    <lineage>
        <taxon>Eukaryota</taxon>
        <taxon>Metazoa</taxon>
        <taxon>Cnidaria</taxon>
        <taxon>Hydrozoa</taxon>
        <taxon>Hydroidolina</taxon>
        <taxon>Leptothecata</taxon>
        <taxon>Obeliida</taxon>
        <taxon>Clytiidae</taxon>
        <taxon>Clytia</taxon>
    </lineage>
</organism>
<dbReference type="PANTHER" id="PTHR21324:SF2">
    <property type="entry name" value="EG:22E5.9 PROTEIN"/>
    <property type="match status" value="1"/>
</dbReference>
<proteinExistence type="inferred from homology"/>
<name>A0A7M5V5D0_9CNID</name>
<dbReference type="RefSeq" id="XP_066935172.1">
    <property type="nucleotide sequence ID" value="XM_067079071.1"/>
</dbReference>
<sequence>MTEVEVGYDSLTSCFYFEETRLKSRTKMVGCRELFCRLGVMPLLFSLCSTVTFIITYSVAVADGHVYPFLPAISDTGGIKPESNIFGFCLSACSFLGFVSVVIRYYQYRFVSENNEEHRPRLVCVNKIALVIGIVSTGGALLVAAFQDRGVSLNMHIVGALAVFGFGVLYCFVQTYLSFKMFACGMNSKRICLIRLTIAFFSLLFFIGNQVFGNLAGQARDRDPPTQKSHDRPHWYPEDSGFKYNVLGNASEWLMALSFFVYFLTFIPEFNKVKMSFSVKSDDYSMLLPFQQSGESKDGGHDDDDEMITA</sequence>
<accession>A0A7M5V5D0</accession>
<evidence type="ECO:0000256" key="1">
    <source>
        <dbReference type="ARBA" id="ARBA00004127"/>
    </source>
</evidence>
<comment type="subcellular location">
    <subcellularLocation>
        <location evidence="1">Endomembrane system</location>
        <topology evidence="1">Multi-pass membrane protein</topology>
    </subcellularLocation>
</comment>
<feature type="domain" description="CWH43-like N-terminal" evidence="8">
    <location>
        <begin position="40"/>
        <end position="272"/>
    </location>
</feature>
<feature type="transmembrane region" description="Helical" evidence="7">
    <location>
        <begin position="253"/>
        <end position="270"/>
    </location>
</feature>
<evidence type="ECO:0000256" key="6">
    <source>
        <dbReference type="SAM" id="MobiDB-lite"/>
    </source>
</evidence>
<dbReference type="EnsemblMetazoa" id="CLYHEMT010095.1">
    <property type="protein sequence ID" value="CLYHEMP010095.1"/>
    <property type="gene ID" value="CLYHEMG010095"/>
</dbReference>
<evidence type="ECO:0000256" key="7">
    <source>
        <dbReference type="SAM" id="Phobius"/>
    </source>
</evidence>
<feature type="transmembrane region" description="Helical" evidence="7">
    <location>
        <begin position="34"/>
        <end position="60"/>
    </location>
</feature>
<evidence type="ECO:0000256" key="5">
    <source>
        <dbReference type="ARBA" id="ARBA00023136"/>
    </source>
</evidence>
<dbReference type="InterPro" id="IPR019402">
    <property type="entry name" value="CWH43_N"/>
</dbReference>
<evidence type="ECO:0000313" key="9">
    <source>
        <dbReference type="EnsemblMetazoa" id="CLYHEMP010095.1"/>
    </source>
</evidence>